<gene>
    <name evidence="5" type="ORF">PILCRDRAFT_824641</name>
</gene>
<keyword evidence="1 2" id="KW-0539">Nucleus</keyword>
<protein>
    <recommendedName>
        <fullName evidence="4">Homeobox domain-containing protein</fullName>
    </recommendedName>
</protein>
<evidence type="ECO:0000313" key="6">
    <source>
        <dbReference type="Proteomes" id="UP000054166"/>
    </source>
</evidence>
<keyword evidence="6" id="KW-1185">Reference proteome</keyword>
<keyword evidence="1 2" id="KW-0371">Homeobox</keyword>
<sequence>MQSCFSTSASSDTITPYNEYHCPDYHERPESCSSRSSSPWSDMTPSAQGDDDVEMTDSPASSYASIEQPIRASPCACESEDITSEPSSGSSASLSTYVPPASRRLGPFSDEDRKAAKNAYLVRKELARVARAARVKELKRKALSINTKDRPSKAPAPDHQREVLRLVFDQITPYPDEAWISQLALHFNCRYNKIKNWFSNNRQKDASEYRALHPRDKYDLAATLRQIVCEGRELRLRPSALEHCDEEEWTDNFFYEVVLINDFRLTVKERNEKAHQDAAYVMLEMKNG</sequence>
<accession>A0A0C3FE31</accession>
<feature type="region of interest" description="Disordered" evidence="3">
    <location>
        <begin position="1"/>
        <end position="98"/>
    </location>
</feature>
<dbReference type="SMART" id="SM00389">
    <property type="entry name" value="HOX"/>
    <property type="match status" value="1"/>
</dbReference>
<dbReference type="OrthoDB" id="2963517at2759"/>
<organism evidence="5 6">
    <name type="scientific">Piloderma croceum (strain F 1598)</name>
    <dbReference type="NCBI Taxonomy" id="765440"/>
    <lineage>
        <taxon>Eukaryota</taxon>
        <taxon>Fungi</taxon>
        <taxon>Dikarya</taxon>
        <taxon>Basidiomycota</taxon>
        <taxon>Agaricomycotina</taxon>
        <taxon>Agaricomycetes</taxon>
        <taxon>Agaricomycetidae</taxon>
        <taxon>Atheliales</taxon>
        <taxon>Atheliaceae</taxon>
        <taxon>Piloderma</taxon>
    </lineage>
</organism>
<dbReference type="CDD" id="cd00086">
    <property type="entry name" value="homeodomain"/>
    <property type="match status" value="1"/>
</dbReference>
<keyword evidence="1 2" id="KW-0238">DNA-binding</keyword>
<evidence type="ECO:0000256" key="1">
    <source>
        <dbReference type="PROSITE-ProRule" id="PRU00108"/>
    </source>
</evidence>
<comment type="subcellular location">
    <subcellularLocation>
        <location evidence="1 2">Nucleus</location>
    </subcellularLocation>
</comment>
<name>A0A0C3FE31_PILCF</name>
<feature type="DNA-binding region" description="Homeobox" evidence="1">
    <location>
        <begin position="149"/>
        <end position="209"/>
    </location>
</feature>
<dbReference type="Pfam" id="PF00046">
    <property type="entry name" value="Homeodomain"/>
    <property type="match status" value="1"/>
</dbReference>
<feature type="compositionally biased region" description="Low complexity" evidence="3">
    <location>
        <begin position="84"/>
        <end position="95"/>
    </location>
</feature>
<dbReference type="Proteomes" id="UP000054166">
    <property type="component" value="Unassembled WGS sequence"/>
</dbReference>
<dbReference type="InterPro" id="IPR009057">
    <property type="entry name" value="Homeodomain-like_sf"/>
</dbReference>
<dbReference type="Gene3D" id="1.10.10.60">
    <property type="entry name" value="Homeodomain-like"/>
    <property type="match status" value="1"/>
</dbReference>
<feature type="domain" description="Homeobox" evidence="4">
    <location>
        <begin position="147"/>
        <end position="208"/>
    </location>
</feature>
<dbReference type="AlphaFoldDB" id="A0A0C3FE31"/>
<dbReference type="GO" id="GO:0005634">
    <property type="term" value="C:nucleus"/>
    <property type="evidence" value="ECO:0007669"/>
    <property type="project" value="UniProtKB-SubCell"/>
</dbReference>
<feature type="compositionally biased region" description="Low complexity" evidence="3">
    <location>
        <begin position="31"/>
        <end position="46"/>
    </location>
</feature>
<dbReference type="GO" id="GO:0003677">
    <property type="term" value="F:DNA binding"/>
    <property type="evidence" value="ECO:0007669"/>
    <property type="project" value="UniProtKB-UniRule"/>
</dbReference>
<feature type="compositionally biased region" description="Polar residues" evidence="3">
    <location>
        <begin position="1"/>
        <end position="16"/>
    </location>
</feature>
<reference evidence="6" key="2">
    <citation type="submission" date="2015-01" db="EMBL/GenBank/DDBJ databases">
        <title>Evolutionary Origins and Diversification of the Mycorrhizal Mutualists.</title>
        <authorList>
            <consortium name="DOE Joint Genome Institute"/>
            <consortium name="Mycorrhizal Genomics Consortium"/>
            <person name="Kohler A."/>
            <person name="Kuo A."/>
            <person name="Nagy L.G."/>
            <person name="Floudas D."/>
            <person name="Copeland A."/>
            <person name="Barry K.W."/>
            <person name="Cichocki N."/>
            <person name="Veneault-Fourrey C."/>
            <person name="LaButti K."/>
            <person name="Lindquist E.A."/>
            <person name="Lipzen A."/>
            <person name="Lundell T."/>
            <person name="Morin E."/>
            <person name="Murat C."/>
            <person name="Riley R."/>
            <person name="Ohm R."/>
            <person name="Sun H."/>
            <person name="Tunlid A."/>
            <person name="Henrissat B."/>
            <person name="Grigoriev I.V."/>
            <person name="Hibbett D.S."/>
            <person name="Martin F."/>
        </authorList>
    </citation>
    <scope>NUCLEOTIDE SEQUENCE [LARGE SCALE GENOMIC DNA]</scope>
    <source>
        <strain evidence="6">F 1598</strain>
    </source>
</reference>
<dbReference type="HOGENOM" id="CLU_966803_0_0_1"/>
<dbReference type="InterPro" id="IPR001356">
    <property type="entry name" value="HD"/>
</dbReference>
<dbReference type="PROSITE" id="PS50071">
    <property type="entry name" value="HOMEOBOX_2"/>
    <property type="match status" value="1"/>
</dbReference>
<proteinExistence type="predicted"/>
<dbReference type="EMBL" id="KN833018">
    <property type="protein sequence ID" value="KIM78174.1"/>
    <property type="molecule type" value="Genomic_DNA"/>
</dbReference>
<reference evidence="5 6" key="1">
    <citation type="submission" date="2014-04" db="EMBL/GenBank/DDBJ databases">
        <authorList>
            <consortium name="DOE Joint Genome Institute"/>
            <person name="Kuo A."/>
            <person name="Tarkka M."/>
            <person name="Buscot F."/>
            <person name="Kohler A."/>
            <person name="Nagy L.G."/>
            <person name="Floudas D."/>
            <person name="Copeland A."/>
            <person name="Barry K.W."/>
            <person name="Cichocki N."/>
            <person name="Veneault-Fourrey C."/>
            <person name="LaButti K."/>
            <person name="Lindquist E.A."/>
            <person name="Lipzen A."/>
            <person name="Lundell T."/>
            <person name="Morin E."/>
            <person name="Murat C."/>
            <person name="Sun H."/>
            <person name="Tunlid A."/>
            <person name="Henrissat B."/>
            <person name="Grigoriev I.V."/>
            <person name="Hibbett D.S."/>
            <person name="Martin F."/>
            <person name="Nordberg H.P."/>
            <person name="Cantor M.N."/>
            <person name="Hua S.X."/>
        </authorList>
    </citation>
    <scope>NUCLEOTIDE SEQUENCE [LARGE SCALE GENOMIC DNA]</scope>
    <source>
        <strain evidence="5 6">F 1598</strain>
    </source>
</reference>
<evidence type="ECO:0000259" key="4">
    <source>
        <dbReference type="PROSITE" id="PS50071"/>
    </source>
</evidence>
<dbReference type="SUPFAM" id="SSF46689">
    <property type="entry name" value="Homeodomain-like"/>
    <property type="match status" value="1"/>
</dbReference>
<evidence type="ECO:0000256" key="3">
    <source>
        <dbReference type="SAM" id="MobiDB-lite"/>
    </source>
</evidence>
<evidence type="ECO:0000313" key="5">
    <source>
        <dbReference type="EMBL" id="KIM78174.1"/>
    </source>
</evidence>
<feature type="compositionally biased region" description="Basic and acidic residues" evidence="3">
    <location>
        <begin position="21"/>
        <end position="30"/>
    </location>
</feature>
<dbReference type="InParanoid" id="A0A0C3FE31"/>
<evidence type="ECO:0000256" key="2">
    <source>
        <dbReference type="RuleBase" id="RU000682"/>
    </source>
</evidence>